<name>A0A3D3TK65_9BACT</name>
<keyword evidence="1" id="KW-0812">Transmembrane</keyword>
<reference evidence="2 3" key="1">
    <citation type="journal article" date="2018" name="Nat. Biotechnol.">
        <title>A standardized bacterial taxonomy based on genome phylogeny substantially revises the tree of life.</title>
        <authorList>
            <person name="Parks D.H."/>
            <person name="Chuvochina M."/>
            <person name="Waite D.W."/>
            <person name="Rinke C."/>
            <person name="Skarshewski A."/>
            <person name="Chaumeil P.A."/>
            <person name="Hugenholtz P."/>
        </authorList>
    </citation>
    <scope>NUCLEOTIDE SEQUENCE [LARGE SCALE GENOMIC DNA]</scope>
    <source>
        <strain evidence="2">UBA9905</strain>
    </source>
</reference>
<feature type="transmembrane region" description="Helical" evidence="1">
    <location>
        <begin position="7"/>
        <end position="27"/>
    </location>
</feature>
<evidence type="ECO:0000313" key="2">
    <source>
        <dbReference type="EMBL" id="HCO69311.1"/>
    </source>
</evidence>
<organism evidence="2 3">
    <name type="scientific">Mesotoga infera</name>
    <dbReference type="NCBI Taxonomy" id="1236046"/>
    <lineage>
        <taxon>Bacteria</taxon>
        <taxon>Thermotogati</taxon>
        <taxon>Thermotogota</taxon>
        <taxon>Thermotogae</taxon>
        <taxon>Kosmotogales</taxon>
        <taxon>Kosmotogaceae</taxon>
        <taxon>Mesotoga</taxon>
    </lineage>
</organism>
<comment type="caution">
    <text evidence="2">The sequence shown here is derived from an EMBL/GenBank/DDBJ whole genome shotgun (WGS) entry which is preliminary data.</text>
</comment>
<feature type="transmembrane region" description="Helical" evidence="1">
    <location>
        <begin position="47"/>
        <end position="68"/>
    </location>
</feature>
<dbReference type="AlphaFoldDB" id="A0A3D3TK65"/>
<proteinExistence type="predicted"/>
<sequence>MNKMRFFQWEVFGFFFVFFLGALLHTVYEWSDGNPIVGASTSVNESIWEHLTMVFLPGVVLLVLEVIFCKEIRIPTLILGKTLGTYIMRSTILEGFYLYTLFIHHVIIVDILLMAIA</sequence>
<protein>
    <submittedName>
        <fullName evidence="2">Uncharacterized protein</fullName>
    </submittedName>
</protein>
<feature type="non-terminal residue" evidence="2">
    <location>
        <position position="117"/>
    </location>
</feature>
<dbReference type="InterPro" id="IPR045407">
    <property type="entry name" value="DUF6512"/>
</dbReference>
<evidence type="ECO:0000256" key="1">
    <source>
        <dbReference type="SAM" id="Phobius"/>
    </source>
</evidence>
<keyword evidence="1" id="KW-1133">Transmembrane helix</keyword>
<dbReference type="EMBL" id="DQBS01000045">
    <property type="protein sequence ID" value="HCO69311.1"/>
    <property type="molecule type" value="Genomic_DNA"/>
</dbReference>
<accession>A0A3D3TK65</accession>
<feature type="transmembrane region" description="Helical" evidence="1">
    <location>
        <begin position="96"/>
        <end position="116"/>
    </location>
</feature>
<gene>
    <name evidence="2" type="ORF">DIT26_01790</name>
</gene>
<evidence type="ECO:0000313" key="3">
    <source>
        <dbReference type="Proteomes" id="UP000264215"/>
    </source>
</evidence>
<dbReference type="Pfam" id="PF20122">
    <property type="entry name" value="DUF6512"/>
    <property type="match status" value="1"/>
</dbReference>
<keyword evidence="1" id="KW-0472">Membrane</keyword>
<dbReference type="Proteomes" id="UP000264215">
    <property type="component" value="Unassembled WGS sequence"/>
</dbReference>